<dbReference type="Gene3D" id="3.40.50.720">
    <property type="entry name" value="NAD(P)-binding Rossmann-like Domain"/>
    <property type="match status" value="1"/>
</dbReference>
<comment type="catalytic activity">
    <reaction evidence="11">
        <text>(S)-cystathionine ketimine + NADH + 2 H(+) = (3R,5S)-2,3,5,6,7-pentahydro-1,4-thiazepine-3,5-dicarboxylate + NAD(+)</text>
        <dbReference type="Rhea" id="RHEA:68032"/>
        <dbReference type="ChEBI" id="CHEBI:15378"/>
        <dbReference type="ChEBI" id="CHEBI:57540"/>
        <dbReference type="ChEBI" id="CHEBI:57945"/>
        <dbReference type="ChEBI" id="CHEBI:176808"/>
        <dbReference type="ChEBI" id="CHEBI:176810"/>
    </reaction>
    <physiologicalReaction direction="left-to-right" evidence="11">
        <dbReference type="Rhea" id="RHEA:68033"/>
    </physiologicalReaction>
</comment>
<dbReference type="GO" id="GO:0050241">
    <property type="term" value="F:pyrroline-2-carboxylate reductase activity"/>
    <property type="evidence" value="ECO:0007669"/>
    <property type="project" value="UniProtKB-EC"/>
</dbReference>
<comment type="catalytic activity">
    <reaction evidence="10">
        <text>(R)-lanthionine ketimine + NADPH + 2 H(+) = (3R,5R)-1,4-thiomorpholine-3,5-dicarboxylate + NADP(+)</text>
        <dbReference type="Rhea" id="RHEA:68040"/>
        <dbReference type="ChEBI" id="CHEBI:15378"/>
        <dbReference type="ChEBI" id="CHEBI:57783"/>
        <dbReference type="ChEBI" id="CHEBI:58349"/>
        <dbReference type="ChEBI" id="CHEBI:176891"/>
        <dbReference type="ChEBI" id="CHEBI:176892"/>
    </reaction>
    <physiologicalReaction direction="left-to-right" evidence="10">
        <dbReference type="Rhea" id="RHEA:68041"/>
    </physiologicalReaction>
</comment>
<comment type="subunit">
    <text evidence="15">Homodimer. Binds the thyroid hormone triiodothyronine (T3); T3 binding inhibits enzymatic activity.</text>
</comment>
<comment type="catalytic activity">
    <reaction evidence="12">
        <text>(3R)-1,4-thiomorpholine-3-carboxylate + NADP(+) = 3,4-dehydrothiomorpholine-3-carboxylate + NADPH + 2 H(+)</text>
        <dbReference type="Rhea" id="RHEA:12500"/>
        <dbReference type="ChEBI" id="CHEBI:15378"/>
        <dbReference type="ChEBI" id="CHEBI:57783"/>
        <dbReference type="ChEBI" id="CHEBI:58349"/>
        <dbReference type="ChEBI" id="CHEBI:58517"/>
        <dbReference type="ChEBI" id="CHEBI:176873"/>
        <dbReference type="EC" id="1.5.1.25"/>
    </reaction>
    <physiologicalReaction direction="right-to-left" evidence="12">
        <dbReference type="Rhea" id="RHEA:12502"/>
    </physiologicalReaction>
</comment>
<dbReference type="Proteomes" id="UP001153737">
    <property type="component" value="Chromosome 11"/>
</dbReference>
<reference evidence="18" key="2">
    <citation type="submission" date="2022-10" db="EMBL/GenBank/DDBJ databases">
        <authorList>
            <consortium name="ENA_rothamsted_submissions"/>
            <consortium name="culmorum"/>
            <person name="King R."/>
        </authorList>
    </citation>
    <scope>NUCLEOTIDE SEQUENCE</scope>
</reference>
<comment type="catalytic activity">
    <reaction evidence="6">
        <text>Delta(2)-thiazoline-2-carboxylate + NADPH + 2 H(+) = L-thiazolidine-2-carboxylate + NADP(+)</text>
        <dbReference type="Rhea" id="RHEA:68072"/>
        <dbReference type="ChEBI" id="CHEBI:15378"/>
        <dbReference type="ChEBI" id="CHEBI:57783"/>
        <dbReference type="ChEBI" id="CHEBI:58349"/>
        <dbReference type="ChEBI" id="CHEBI:176895"/>
        <dbReference type="ChEBI" id="CHEBI:176896"/>
    </reaction>
    <physiologicalReaction direction="left-to-right" evidence="6">
        <dbReference type="Rhea" id="RHEA:68073"/>
    </physiologicalReaction>
</comment>
<dbReference type="PANTHER" id="PTHR13812">
    <property type="entry name" value="KETIMINE REDUCTASE MU-CRYSTALLIN"/>
    <property type="match status" value="1"/>
</dbReference>
<evidence type="ECO:0000313" key="18">
    <source>
        <dbReference type="EMBL" id="CAG9814836.1"/>
    </source>
</evidence>
<comment type="catalytic activity">
    <reaction evidence="5">
        <text>L-pipecolate + NAD(+) = Delta(1)-piperideine-2-carboxylate + NADH + H(+)</text>
        <dbReference type="Rhea" id="RHEA:30807"/>
        <dbReference type="ChEBI" id="CHEBI:15378"/>
        <dbReference type="ChEBI" id="CHEBI:57540"/>
        <dbReference type="ChEBI" id="CHEBI:57945"/>
        <dbReference type="ChEBI" id="CHEBI:61185"/>
        <dbReference type="ChEBI" id="CHEBI:77631"/>
        <dbReference type="EC" id="1.5.1.1"/>
    </reaction>
    <physiologicalReaction direction="right-to-left" evidence="5">
        <dbReference type="Rhea" id="RHEA:30809"/>
    </physiologicalReaction>
</comment>
<comment type="similarity">
    <text evidence="1">Belongs to the ornithine cyclodeaminase/mu-crystallin family.</text>
</comment>
<name>A0A9N9X0S6_PHACE</name>
<dbReference type="AlphaFoldDB" id="A0A9N9X0S6"/>
<evidence type="ECO:0000256" key="8">
    <source>
        <dbReference type="ARBA" id="ARBA00093226"/>
    </source>
</evidence>
<comment type="catalytic activity">
    <reaction evidence="8">
        <text>(3R)-1,4-thiomorpholine-3-carboxylate + NAD(+) = 3,4-dehydrothiomorpholine-3-carboxylate + NADH + 2 H(+)</text>
        <dbReference type="Rhea" id="RHEA:12504"/>
        <dbReference type="ChEBI" id="CHEBI:15378"/>
        <dbReference type="ChEBI" id="CHEBI:57540"/>
        <dbReference type="ChEBI" id="CHEBI:57945"/>
        <dbReference type="ChEBI" id="CHEBI:58517"/>
        <dbReference type="ChEBI" id="CHEBI:176873"/>
        <dbReference type="EC" id="1.5.1.25"/>
    </reaction>
    <physiologicalReaction direction="right-to-left" evidence="8">
        <dbReference type="Rhea" id="RHEA:12506"/>
    </physiologicalReaction>
</comment>
<dbReference type="PIRSF" id="PIRSF001439">
    <property type="entry name" value="CryM"/>
    <property type="match status" value="1"/>
</dbReference>
<evidence type="ECO:0000256" key="9">
    <source>
        <dbReference type="ARBA" id="ARBA00093227"/>
    </source>
</evidence>
<evidence type="ECO:0000256" key="17">
    <source>
        <dbReference type="ARBA" id="ARBA00093650"/>
    </source>
</evidence>
<dbReference type="OrthoDB" id="41492at2759"/>
<dbReference type="GO" id="GO:0042562">
    <property type="term" value="F:hormone binding"/>
    <property type="evidence" value="ECO:0007669"/>
    <property type="project" value="TreeGrafter"/>
</dbReference>
<dbReference type="Pfam" id="PF02423">
    <property type="entry name" value="OCD_Mu_crystall"/>
    <property type="match status" value="1"/>
</dbReference>
<accession>A0A9N9X0S6</accession>
<comment type="catalytic activity">
    <reaction evidence="7">
        <text>L-proline + NADP(+) = 1-pyrroline-2-carboxylate + NADPH + H(+)</text>
        <dbReference type="Rhea" id="RHEA:20317"/>
        <dbReference type="ChEBI" id="CHEBI:15378"/>
        <dbReference type="ChEBI" id="CHEBI:39785"/>
        <dbReference type="ChEBI" id="CHEBI:57783"/>
        <dbReference type="ChEBI" id="CHEBI:58349"/>
        <dbReference type="ChEBI" id="CHEBI:60039"/>
        <dbReference type="EC" id="1.5.1.1"/>
    </reaction>
    <physiologicalReaction direction="right-to-left" evidence="7">
        <dbReference type="Rhea" id="RHEA:20319"/>
    </physiologicalReaction>
</comment>
<dbReference type="InterPro" id="IPR003462">
    <property type="entry name" value="ODC_Mu_crystall"/>
</dbReference>
<gene>
    <name evidence="18" type="ORF">PHAECO_LOCUS2757</name>
</gene>
<evidence type="ECO:0000256" key="1">
    <source>
        <dbReference type="ARBA" id="ARBA00008903"/>
    </source>
</evidence>
<dbReference type="EC" id="1.5.1.1" evidence="16"/>
<reference evidence="18" key="1">
    <citation type="submission" date="2022-01" db="EMBL/GenBank/DDBJ databases">
        <authorList>
            <person name="King R."/>
        </authorList>
    </citation>
    <scope>NUCLEOTIDE SEQUENCE</scope>
</reference>
<evidence type="ECO:0000256" key="12">
    <source>
        <dbReference type="ARBA" id="ARBA00093263"/>
    </source>
</evidence>
<protein>
    <recommendedName>
        <fullName evidence="3">Ketimine reductase mu-crystallin</fullName>
        <ecNumber evidence="16">1.5.1.1</ecNumber>
        <ecNumber evidence="2">1.5.1.25</ecNumber>
    </recommendedName>
    <alternativeName>
        <fullName evidence="17">1-piperideine-2-carboxylate/1-pyrroline-2-carboxylate reductase</fullName>
    </alternativeName>
    <alternativeName>
        <fullName evidence="4">NADP-regulated thyroid-hormone-binding protein</fullName>
    </alternativeName>
</protein>
<comment type="catalytic activity">
    <reaction evidence="14">
        <text>L-pipecolate + NADP(+) = Delta(1)-piperideine-2-carboxylate + NADPH + H(+)</text>
        <dbReference type="Rhea" id="RHEA:12524"/>
        <dbReference type="ChEBI" id="CHEBI:15378"/>
        <dbReference type="ChEBI" id="CHEBI:57783"/>
        <dbReference type="ChEBI" id="CHEBI:58349"/>
        <dbReference type="ChEBI" id="CHEBI:61185"/>
        <dbReference type="ChEBI" id="CHEBI:77631"/>
        <dbReference type="EC" id="1.5.1.1"/>
    </reaction>
    <physiologicalReaction direction="right-to-left" evidence="14">
        <dbReference type="Rhea" id="RHEA:12526"/>
    </physiologicalReaction>
</comment>
<evidence type="ECO:0000256" key="5">
    <source>
        <dbReference type="ARBA" id="ARBA00093190"/>
    </source>
</evidence>
<comment type="catalytic activity">
    <reaction evidence="9">
        <text>(S)-cystathionine ketimine + NADPH + 2 H(+) = (3R,5S)-2,3,5,6,7-pentahydro-1,4-thiazepine-3,5-dicarboxylate + NADP(+)</text>
        <dbReference type="Rhea" id="RHEA:68036"/>
        <dbReference type="ChEBI" id="CHEBI:15378"/>
        <dbReference type="ChEBI" id="CHEBI:57783"/>
        <dbReference type="ChEBI" id="CHEBI:58349"/>
        <dbReference type="ChEBI" id="CHEBI:176808"/>
        <dbReference type="ChEBI" id="CHEBI:176810"/>
    </reaction>
    <physiologicalReaction direction="left-to-right" evidence="9">
        <dbReference type="Rhea" id="RHEA:68037"/>
    </physiologicalReaction>
</comment>
<dbReference type="InterPro" id="IPR023401">
    <property type="entry name" value="ODC_N"/>
</dbReference>
<dbReference type="SUPFAM" id="SSF51735">
    <property type="entry name" value="NAD(P)-binding Rossmann-fold domains"/>
    <property type="match status" value="1"/>
</dbReference>
<proteinExistence type="inferred from homology"/>
<dbReference type="InterPro" id="IPR036291">
    <property type="entry name" value="NAD(P)-bd_dom_sf"/>
</dbReference>
<evidence type="ECO:0000256" key="14">
    <source>
        <dbReference type="ARBA" id="ARBA00093273"/>
    </source>
</evidence>
<dbReference type="EMBL" id="OU896717">
    <property type="protein sequence ID" value="CAG9814836.1"/>
    <property type="molecule type" value="Genomic_DNA"/>
</dbReference>
<evidence type="ECO:0000256" key="11">
    <source>
        <dbReference type="ARBA" id="ARBA00093250"/>
    </source>
</evidence>
<sequence length="334" mass="37517">MIYINETEVLKLLTWDETFHAVEVSMRRVSEGRVDQIARSKIKILNRDKLLFTMPGYLDDTQYGAMGCKLITVFPNNSRLPKPLPNLIANIFYMDEETGVIKAIVAGTEITKWRTAAASAVATKHIYGKKLKPGSSQILAIFGSGEQGRIHAHCFKYFFNFGEIRIWNRTVSNGQALARELNETYKTDIFKFVRDRKECVDGADVIITVTSSPEPVVLADWVKPGAHINAVGASNTHFSELDKKLYDCSDVFIDYWNGAKVELKGLIDEGMKFKGEVGEVIKGNLMTVDERKITIFQGLGMAVEDCAMARMIYDKFMNNQSNQKSSSTQLTKSI</sequence>
<dbReference type="GO" id="GO:0047127">
    <property type="term" value="F:thiomorpholine-carboxylate dehydrogenase activity"/>
    <property type="evidence" value="ECO:0007669"/>
    <property type="project" value="UniProtKB-EC"/>
</dbReference>
<dbReference type="EC" id="1.5.1.25" evidence="2"/>
<evidence type="ECO:0000256" key="4">
    <source>
        <dbReference type="ARBA" id="ARBA00033420"/>
    </source>
</evidence>
<dbReference type="GO" id="GO:0005737">
    <property type="term" value="C:cytoplasm"/>
    <property type="evidence" value="ECO:0007669"/>
    <property type="project" value="TreeGrafter"/>
</dbReference>
<organism evidence="18 19">
    <name type="scientific">Phaedon cochleariae</name>
    <name type="common">Mustard beetle</name>
    <dbReference type="NCBI Taxonomy" id="80249"/>
    <lineage>
        <taxon>Eukaryota</taxon>
        <taxon>Metazoa</taxon>
        <taxon>Ecdysozoa</taxon>
        <taxon>Arthropoda</taxon>
        <taxon>Hexapoda</taxon>
        <taxon>Insecta</taxon>
        <taxon>Pterygota</taxon>
        <taxon>Neoptera</taxon>
        <taxon>Endopterygota</taxon>
        <taxon>Coleoptera</taxon>
        <taxon>Polyphaga</taxon>
        <taxon>Cucujiformia</taxon>
        <taxon>Chrysomeloidea</taxon>
        <taxon>Chrysomelidae</taxon>
        <taxon>Chrysomelinae</taxon>
        <taxon>Chrysomelini</taxon>
        <taxon>Phaedon</taxon>
    </lineage>
</organism>
<comment type="catalytic activity">
    <reaction evidence="13">
        <text>L-proline + NAD(+) = 1-pyrroline-2-carboxylate + NADH + H(+)</text>
        <dbReference type="Rhea" id="RHEA:20321"/>
        <dbReference type="ChEBI" id="CHEBI:15378"/>
        <dbReference type="ChEBI" id="CHEBI:39785"/>
        <dbReference type="ChEBI" id="CHEBI:57540"/>
        <dbReference type="ChEBI" id="CHEBI:57945"/>
        <dbReference type="ChEBI" id="CHEBI:60039"/>
        <dbReference type="EC" id="1.5.1.1"/>
    </reaction>
    <physiologicalReaction direction="right-to-left" evidence="13">
        <dbReference type="Rhea" id="RHEA:20323"/>
    </physiologicalReaction>
</comment>
<evidence type="ECO:0000256" key="6">
    <source>
        <dbReference type="ARBA" id="ARBA00093197"/>
    </source>
</evidence>
<dbReference type="Gene3D" id="3.30.1780.10">
    <property type="entry name" value="ornithine cyclodeaminase, domain 1"/>
    <property type="match status" value="1"/>
</dbReference>
<evidence type="ECO:0000256" key="3">
    <source>
        <dbReference type="ARBA" id="ARBA00015173"/>
    </source>
</evidence>
<evidence type="ECO:0000256" key="13">
    <source>
        <dbReference type="ARBA" id="ARBA00093264"/>
    </source>
</evidence>
<evidence type="ECO:0000256" key="7">
    <source>
        <dbReference type="ARBA" id="ARBA00093203"/>
    </source>
</evidence>
<evidence type="ECO:0000256" key="16">
    <source>
        <dbReference type="ARBA" id="ARBA00093598"/>
    </source>
</evidence>
<evidence type="ECO:0000256" key="10">
    <source>
        <dbReference type="ARBA" id="ARBA00093248"/>
    </source>
</evidence>
<evidence type="ECO:0000256" key="2">
    <source>
        <dbReference type="ARBA" id="ARBA00012883"/>
    </source>
</evidence>
<evidence type="ECO:0000256" key="15">
    <source>
        <dbReference type="ARBA" id="ARBA00093567"/>
    </source>
</evidence>
<evidence type="ECO:0000313" key="19">
    <source>
        <dbReference type="Proteomes" id="UP001153737"/>
    </source>
</evidence>
<keyword evidence="19" id="KW-1185">Reference proteome</keyword>
<dbReference type="PANTHER" id="PTHR13812:SF19">
    <property type="entry name" value="KETIMINE REDUCTASE MU-CRYSTALLIN"/>
    <property type="match status" value="1"/>
</dbReference>